<dbReference type="InterPro" id="IPR020845">
    <property type="entry name" value="AMP-binding_CS"/>
</dbReference>
<gene>
    <name evidence="3" type="ORF">C3942_20325</name>
</gene>
<dbReference type="Proteomes" id="UP000238220">
    <property type="component" value="Unassembled WGS sequence"/>
</dbReference>
<dbReference type="PANTHER" id="PTHR43767">
    <property type="entry name" value="LONG-CHAIN-FATTY-ACID--COA LIGASE"/>
    <property type="match status" value="1"/>
</dbReference>
<keyword evidence="4" id="KW-1185">Reference proteome</keyword>
<dbReference type="InterPro" id="IPR050237">
    <property type="entry name" value="ATP-dep_AMP-bd_enzyme"/>
</dbReference>
<evidence type="ECO:0000313" key="4">
    <source>
        <dbReference type="Proteomes" id="UP000238220"/>
    </source>
</evidence>
<evidence type="ECO:0000259" key="2">
    <source>
        <dbReference type="Pfam" id="PF00501"/>
    </source>
</evidence>
<dbReference type="EMBL" id="PSNW01000016">
    <property type="protein sequence ID" value="PPE72044.1"/>
    <property type="molecule type" value="Genomic_DNA"/>
</dbReference>
<reference evidence="3 4" key="1">
    <citation type="submission" date="2018-02" db="EMBL/GenBank/DDBJ databases">
        <title>Genome sequencing of Solimonas sp. HR-BB.</title>
        <authorList>
            <person name="Lee Y."/>
            <person name="Jeon C.O."/>
        </authorList>
    </citation>
    <scope>NUCLEOTIDE SEQUENCE [LARGE SCALE GENOMIC DNA]</scope>
    <source>
        <strain evidence="3 4">HR-BB</strain>
    </source>
</reference>
<accession>A0A2S5TAM0</accession>
<dbReference type="PANTHER" id="PTHR43767:SF8">
    <property type="entry name" value="LONG-CHAIN-FATTY-ACID--COA LIGASE"/>
    <property type="match status" value="1"/>
</dbReference>
<comment type="caution">
    <text evidence="3">The sequence shown here is derived from an EMBL/GenBank/DDBJ whole genome shotgun (WGS) entry which is preliminary data.</text>
</comment>
<dbReference type="InterPro" id="IPR045851">
    <property type="entry name" value="AMP-bd_C_sf"/>
</dbReference>
<dbReference type="PROSITE" id="PS00455">
    <property type="entry name" value="AMP_BINDING"/>
    <property type="match status" value="1"/>
</dbReference>
<evidence type="ECO:0000313" key="3">
    <source>
        <dbReference type="EMBL" id="PPE72044.1"/>
    </source>
</evidence>
<dbReference type="Gene3D" id="3.40.50.12780">
    <property type="entry name" value="N-terminal domain of ligase-like"/>
    <property type="match status" value="1"/>
</dbReference>
<organism evidence="3 4">
    <name type="scientific">Solimonas fluminis</name>
    <dbReference type="NCBI Taxonomy" id="2086571"/>
    <lineage>
        <taxon>Bacteria</taxon>
        <taxon>Pseudomonadati</taxon>
        <taxon>Pseudomonadota</taxon>
        <taxon>Gammaproteobacteria</taxon>
        <taxon>Nevskiales</taxon>
        <taxon>Nevskiaceae</taxon>
        <taxon>Solimonas</taxon>
    </lineage>
</organism>
<dbReference type="Pfam" id="PF23562">
    <property type="entry name" value="AMP-binding_C_3"/>
    <property type="match status" value="1"/>
</dbReference>
<protein>
    <recommendedName>
        <fullName evidence="2">AMP-dependent synthetase/ligase domain-containing protein</fullName>
    </recommendedName>
</protein>
<dbReference type="AlphaFoldDB" id="A0A2S5TAM0"/>
<dbReference type="InterPro" id="IPR000873">
    <property type="entry name" value="AMP-dep_synth/lig_dom"/>
</dbReference>
<dbReference type="Gene3D" id="3.30.300.30">
    <property type="match status" value="1"/>
</dbReference>
<dbReference type="RefSeq" id="WP_104232200.1">
    <property type="nucleotide sequence ID" value="NZ_PSNW01000016.1"/>
</dbReference>
<feature type="domain" description="AMP-dependent synthetase/ligase" evidence="2">
    <location>
        <begin position="9"/>
        <end position="332"/>
    </location>
</feature>
<dbReference type="InterPro" id="IPR042099">
    <property type="entry name" value="ANL_N_sf"/>
</dbReference>
<dbReference type="SUPFAM" id="SSF56801">
    <property type="entry name" value="Acetyl-CoA synthetase-like"/>
    <property type="match status" value="1"/>
</dbReference>
<sequence length="501" mass="52597">MSRVLDAIREHARRQPAALALHGCEARLSYAELADAIERLAAQLASRGLRVVGLLADNGLGWALADLAALRAGIRLVPLPPFFSPQQMAHALRSAGAQAVLADPALAATGPFAGLPVEALELGLGPAVLSLLRLPPQPPAQIPDGTAKITYTSGTTGEPKGVCLAQEQMERVAQALAEASGAAPGDRHLCVLPLATLLENLGGLYAPLLAGAAACLWPMSEIGLRGASGFNPRLLLEALELARASTAILVPQILQGLVEAIEAGLPRPSQLRFVAVGGAPVAPRLLERARASGLPVHEGYGLSECSSVVALNTAAADRPGSAGRPLPHVRVSFAPDGEVLVSGNAFLGYVNERPRAADEPVATGDIGHLDADGYLWLTGRKKNMFITAFGRNVAPEWVERELCLQPAIAQAAVFGEARPWNAALIVPRPGATPDAVDAALAEVNAMLPDYARVRHWLAARQAFTPQNGQLTPNGRLRRASLLAQYGAALDSLYQEPQHEFL</sequence>
<dbReference type="OrthoDB" id="9803968at2"/>
<dbReference type="Pfam" id="PF00501">
    <property type="entry name" value="AMP-binding"/>
    <property type="match status" value="1"/>
</dbReference>
<keyword evidence="1" id="KW-0436">Ligase</keyword>
<name>A0A2S5TAM0_9GAMM</name>
<dbReference type="GO" id="GO:0016874">
    <property type="term" value="F:ligase activity"/>
    <property type="evidence" value="ECO:0007669"/>
    <property type="project" value="UniProtKB-KW"/>
</dbReference>
<evidence type="ECO:0000256" key="1">
    <source>
        <dbReference type="ARBA" id="ARBA00022598"/>
    </source>
</evidence>
<proteinExistence type="predicted"/>